<evidence type="ECO:0000256" key="1">
    <source>
        <dbReference type="SAM" id="Phobius"/>
    </source>
</evidence>
<accession>A0A0C9LW89</accession>
<feature type="transmembrane region" description="Helical" evidence="1">
    <location>
        <begin position="46"/>
        <end position="79"/>
    </location>
</feature>
<dbReference type="AlphaFoldDB" id="A0A0C9LW89"/>
<evidence type="ECO:0000313" key="2">
    <source>
        <dbReference type="EMBL" id="GAN08105.1"/>
    </source>
</evidence>
<keyword evidence="1" id="KW-0812">Transmembrane</keyword>
<evidence type="ECO:0000313" key="3">
    <source>
        <dbReference type="Proteomes" id="UP000053815"/>
    </source>
</evidence>
<protein>
    <submittedName>
        <fullName evidence="2">Uncharacterized protein</fullName>
    </submittedName>
</protein>
<dbReference type="EMBL" id="DF836478">
    <property type="protein sequence ID" value="GAN08105.1"/>
    <property type="molecule type" value="Genomic_DNA"/>
</dbReference>
<dbReference type="Proteomes" id="UP000053815">
    <property type="component" value="Unassembled WGS sequence"/>
</dbReference>
<organism evidence="2">
    <name type="scientific">Mucor ambiguus</name>
    <dbReference type="NCBI Taxonomy" id="91626"/>
    <lineage>
        <taxon>Eukaryota</taxon>
        <taxon>Fungi</taxon>
        <taxon>Fungi incertae sedis</taxon>
        <taxon>Mucoromycota</taxon>
        <taxon>Mucoromycotina</taxon>
        <taxon>Mucoromycetes</taxon>
        <taxon>Mucorales</taxon>
        <taxon>Mucorineae</taxon>
        <taxon>Mucoraceae</taxon>
        <taxon>Mucor</taxon>
    </lineage>
</organism>
<feature type="transmembrane region" description="Helical" evidence="1">
    <location>
        <begin position="86"/>
        <end position="103"/>
    </location>
</feature>
<feature type="transmembrane region" description="Helical" evidence="1">
    <location>
        <begin position="115"/>
        <end position="138"/>
    </location>
</feature>
<name>A0A0C9LW89_9FUNG</name>
<sequence length="139" mass="15158">MMILSLGARCCCDCRSLAVLAMLSLGILALFAAAVAVYQLSWCCHLVGTCFCCLLSFACCLGTVYCCCCCSLNIAILVMHSLLGKLVQLTAAVSVYLLSWRSLGVRFFCCCCHSFSVLVMLYRINLVLSAAASIYWLCW</sequence>
<keyword evidence="1" id="KW-0472">Membrane</keyword>
<reference evidence="2" key="1">
    <citation type="submission" date="2014-09" db="EMBL/GenBank/DDBJ databases">
        <title>Draft genome sequence of an oleaginous Mucoromycotina fungus Mucor ambiguus NBRC6742.</title>
        <authorList>
            <person name="Takeda I."/>
            <person name="Yamane N."/>
            <person name="Morita T."/>
            <person name="Tamano K."/>
            <person name="Machida M."/>
            <person name="Baker S."/>
            <person name="Koike H."/>
        </authorList>
    </citation>
    <scope>NUCLEOTIDE SEQUENCE</scope>
    <source>
        <strain evidence="2">NBRC 6742</strain>
    </source>
</reference>
<keyword evidence="3" id="KW-1185">Reference proteome</keyword>
<keyword evidence="1" id="KW-1133">Transmembrane helix</keyword>
<feature type="transmembrane region" description="Helical" evidence="1">
    <location>
        <begin position="20"/>
        <end position="40"/>
    </location>
</feature>
<proteinExistence type="predicted"/>
<gene>
    <name evidence="2" type="ORF">MAM1_0189c07612</name>
</gene>